<keyword evidence="2" id="KW-0645">Protease</keyword>
<dbReference type="PIRSF" id="PIRSF039033">
    <property type="entry name" value="START_dom"/>
    <property type="match status" value="1"/>
</dbReference>
<feature type="domain" description="START" evidence="1">
    <location>
        <begin position="38"/>
        <end position="218"/>
    </location>
</feature>
<evidence type="ECO:0000313" key="3">
    <source>
        <dbReference type="Proteomes" id="UP000276615"/>
    </source>
</evidence>
<dbReference type="GO" id="GO:0008289">
    <property type="term" value="F:lipid binding"/>
    <property type="evidence" value="ECO:0007669"/>
    <property type="project" value="InterPro"/>
</dbReference>
<dbReference type="PANTHER" id="PTHR19308">
    <property type="entry name" value="PHOSPHATIDYLCHOLINE TRANSFER PROTEIN"/>
    <property type="match status" value="1"/>
</dbReference>
<comment type="caution">
    <text evidence="2">The sequence shown here is derived from an EMBL/GenBank/DDBJ whole genome shotgun (WGS) entry which is preliminary data.</text>
</comment>
<dbReference type="PROSITE" id="PS50848">
    <property type="entry name" value="START"/>
    <property type="match status" value="1"/>
</dbReference>
<evidence type="ECO:0000259" key="1">
    <source>
        <dbReference type="PROSITE" id="PS50848"/>
    </source>
</evidence>
<dbReference type="CDD" id="cd08876">
    <property type="entry name" value="START_1"/>
    <property type="match status" value="1"/>
</dbReference>
<evidence type="ECO:0000313" key="2">
    <source>
        <dbReference type="EMBL" id="RMR10307.1"/>
    </source>
</evidence>
<proteinExistence type="predicted"/>
<sequence>MSERKRFVGTSITRNKTMSSLYRMVVACGLTVMVVGAAQAEDWKVARNEDGIKVSLSDVPGSDYKAYQGIAVINASVSKLRALQEDVAGACAWIHECKLQKVLKHEGDKTWTYSQFNTPWPVTPRDSVLLITTQEGADGSITRNLEEQPKYIPEEKGFVRVSEVKGFWKMVPKGPNQTEVTYQVHTEPGGSVPSMIANKFVVDAPFNTLKALRERAAQ</sequence>
<name>A0A3M5TDT8_9PSED</name>
<dbReference type="GO" id="GO:0008233">
    <property type="term" value="F:peptidase activity"/>
    <property type="evidence" value="ECO:0007669"/>
    <property type="project" value="UniProtKB-KW"/>
</dbReference>
<gene>
    <name evidence="2" type="ORF">ALP92_100319</name>
</gene>
<dbReference type="AlphaFoldDB" id="A0A3M5TDT8"/>
<dbReference type="GO" id="GO:0005737">
    <property type="term" value="C:cytoplasm"/>
    <property type="evidence" value="ECO:0007669"/>
    <property type="project" value="UniProtKB-ARBA"/>
</dbReference>
<dbReference type="InterPro" id="IPR051213">
    <property type="entry name" value="START_lipid_transfer"/>
</dbReference>
<dbReference type="Pfam" id="PF01852">
    <property type="entry name" value="START"/>
    <property type="match status" value="1"/>
</dbReference>
<dbReference type="EMBL" id="RBRQ01000160">
    <property type="protein sequence ID" value="RMR10307.1"/>
    <property type="molecule type" value="Genomic_DNA"/>
</dbReference>
<dbReference type="Proteomes" id="UP000276615">
    <property type="component" value="Unassembled WGS sequence"/>
</dbReference>
<keyword evidence="2" id="KW-0378">Hydrolase</keyword>
<protein>
    <submittedName>
        <fullName evidence="2">Collagenase and related protease</fullName>
    </submittedName>
</protein>
<reference evidence="2 3" key="1">
    <citation type="submission" date="2018-08" db="EMBL/GenBank/DDBJ databases">
        <title>Recombination of ecologically and evolutionarily significant loci maintains genetic cohesion in the Pseudomonas syringae species complex.</title>
        <authorList>
            <person name="Dillon M."/>
            <person name="Thakur S."/>
            <person name="Almeida R.N.D."/>
            <person name="Weir B.S."/>
            <person name="Guttman D.S."/>
        </authorList>
    </citation>
    <scope>NUCLEOTIDE SEQUENCE [LARGE SCALE GENOMIC DNA]</scope>
    <source>
        <strain evidence="2 3">ICMP 8670</strain>
    </source>
</reference>
<dbReference type="InterPro" id="IPR028347">
    <property type="entry name" value="START_dom_prot"/>
</dbReference>
<dbReference type="GO" id="GO:0006508">
    <property type="term" value="P:proteolysis"/>
    <property type="evidence" value="ECO:0007669"/>
    <property type="project" value="UniProtKB-KW"/>
</dbReference>
<dbReference type="InterPro" id="IPR023393">
    <property type="entry name" value="START-like_dom_sf"/>
</dbReference>
<dbReference type="SUPFAM" id="SSF55961">
    <property type="entry name" value="Bet v1-like"/>
    <property type="match status" value="1"/>
</dbReference>
<organism evidence="2 3">
    <name type="scientific">Pseudomonas syringae pv. primulae</name>
    <dbReference type="NCBI Taxonomy" id="251707"/>
    <lineage>
        <taxon>Bacteria</taxon>
        <taxon>Pseudomonadati</taxon>
        <taxon>Pseudomonadota</taxon>
        <taxon>Gammaproteobacteria</taxon>
        <taxon>Pseudomonadales</taxon>
        <taxon>Pseudomonadaceae</taxon>
        <taxon>Pseudomonas</taxon>
    </lineage>
</organism>
<dbReference type="Gene3D" id="3.30.530.20">
    <property type="match status" value="1"/>
</dbReference>
<dbReference type="InterPro" id="IPR002913">
    <property type="entry name" value="START_lipid-bd_dom"/>
</dbReference>
<accession>A0A3M5TDT8</accession>
<dbReference type="PANTHER" id="PTHR19308:SF14">
    <property type="entry name" value="START DOMAIN-CONTAINING PROTEIN"/>
    <property type="match status" value="1"/>
</dbReference>